<gene>
    <name evidence="1" type="ORF">G436_4774</name>
</gene>
<protein>
    <submittedName>
        <fullName evidence="1">Uncharacterized protein</fullName>
    </submittedName>
</protein>
<accession>A0A0M4MYY1</accession>
<dbReference type="Proteomes" id="UP000056502">
    <property type="component" value="Chromosome II"/>
</dbReference>
<dbReference type="AlphaFoldDB" id="A0A0M4MYY1"/>
<sequence>MTIKIHSPKSIIPRSFLDSLMTKVPVLYKITIAIPIRRFL</sequence>
<organism evidence="1">
    <name type="scientific">Leptospira interrogans serovar Hardjo str. Norma</name>
    <dbReference type="NCBI Taxonomy" id="1279460"/>
    <lineage>
        <taxon>Bacteria</taxon>
        <taxon>Pseudomonadati</taxon>
        <taxon>Spirochaetota</taxon>
        <taxon>Spirochaetia</taxon>
        <taxon>Leptospirales</taxon>
        <taxon>Leptospiraceae</taxon>
        <taxon>Leptospira</taxon>
    </lineage>
</organism>
<proteinExistence type="predicted"/>
<evidence type="ECO:0000313" key="2">
    <source>
        <dbReference type="Proteomes" id="UP000056502"/>
    </source>
</evidence>
<reference evidence="1 2" key="1">
    <citation type="journal article" date="2015" name="Genome Announc.">
        <title>Whole-Genome Sequence of Leptospira interrogans Serovar Hardjo Subtype Hardjoprajitno Strain Norma, Isolated from Cattle in a Leptospirosis Outbreak in Brazil.</title>
        <authorList>
            <person name="Cosate M.R."/>
            <person name="Soares S.C."/>
            <person name="Mendes T.A."/>
            <person name="Raittz R.T."/>
            <person name="Moreira E.C."/>
            <person name="Leite R."/>
            <person name="Fernandes G.R."/>
            <person name="Haddad J.P."/>
            <person name="Ortega J.M."/>
        </authorList>
    </citation>
    <scope>NUCLEOTIDE SEQUENCE [LARGE SCALE GENOMIC DNA]</scope>
    <source>
        <strain evidence="1 2">Norma</strain>
    </source>
</reference>
<dbReference type="EMBL" id="CP012604">
    <property type="protein sequence ID" value="ALE41900.1"/>
    <property type="molecule type" value="Genomic_DNA"/>
</dbReference>
<name>A0A0M4MYY1_LEPIR</name>
<evidence type="ECO:0000313" key="1">
    <source>
        <dbReference type="EMBL" id="ALE41900.1"/>
    </source>
</evidence>